<dbReference type="OrthoDB" id="9785326at2"/>
<evidence type="ECO:0000256" key="3">
    <source>
        <dbReference type="SAM" id="MobiDB-lite"/>
    </source>
</evidence>
<dbReference type="RefSeq" id="WP_053936716.1">
    <property type="nucleotide sequence ID" value="NZ_LAQT01000003.1"/>
</dbReference>
<accession>A0A0N0XK99</accession>
<dbReference type="EMBL" id="LAQT01000003">
    <property type="protein sequence ID" value="KPC53999.1"/>
    <property type="molecule type" value="Genomic_DNA"/>
</dbReference>
<gene>
    <name evidence="5" type="primary">mlaA</name>
    <name evidence="5" type="ORF">WG78_05100</name>
</gene>
<dbReference type="PANTHER" id="PTHR30035">
    <property type="entry name" value="LIPOPROTEIN VACJ-RELATED"/>
    <property type="match status" value="1"/>
</dbReference>
<keyword evidence="2 4" id="KW-0732">Signal</keyword>
<dbReference type="Pfam" id="PF04333">
    <property type="entry name" value="MlaA"/>
    <property type="match status" value="1"/>
</dbReference>
<dbReference type="PATRIC" id="fig|857265.3.peg.1044"/>
<protein>
    <submittedName>
        <fullName evidence="5">Putative phospholipid-binding lipoprotein MlaA</fullName>
    </submittedName>
</protein>
<dbReference type="Proteomes" id="UP000037939">
    <property type="component" value="Unassembled WGS sequence"/>
</dbReference>
<evidence type="ECO:0000256" key="2">
    <source>
        <dbReference type="ARBA" id="ARBA00022729"/>
    </source>
</evidence>
<sequence length="313" mass="32729">MRRLILIAALLLSACATPQNNYDPLEKVNRGIFVVNNVVDHTLVRPVAVFYNDFTPQPIKQGTTNFFGNIDDLFSSVGSLLQGKFTETAKTLGRVAVNTTIGVFGIFDWASNMNLPKPDEDIGQAFGSWGIGTGPYLMLPLLGPSDLRDVVDPTVRAFAGPITWFDVDTGWKIAYAAVDGVNMRAQVLPLDAMIESQPDPYAYIRDAYLQRRWYKVYDGNAPHPLKMGEDLDDDADDPGPTPSAKPAADASQPAAANTPASAPAAAVSAATPAAATASDAAAAPSPVAVADATAATAPVAAPAVDASAAGAAQ</sequence>
<dbReference type="PANTHER" id="PTHR30035:SF3">
    <property type="entry name" value="INTERMEMBRANE PHOSPHOLIPID TRANSPORT SYSTEM LIPOPROTEIN MLAA"/>
    <property type="match status" value="1"/>
</dbReference>
<dbReference type="GO" id="GO:0120010">
    <property type="term" value="P:intermembrane phospholipid transfer"/>
    <property type="evidence" value="ECO:0007669"/>
    <property type="project" value="TreeGrafter"/>
</dbReference>
<dbReference type="InterPro" id="IPR007428">
    <property type="entry name" value="MlaA"/>
</dbReference>
<keyword evidence="6" id="KW-1185">Reference proteome</keyword>
<evidence type="ECO:0000256" key="1">
    <source>
        <dbReference type="ARBA" id="ARBA00010634"/>
    </source>
</evidence>
<reference evidence="5 6" key="1">
    <citation type="submission" date="2015-07" db="EMBL/GenBank/DDBJ databases">
        <title>Draft genome sequence of the Amantichitinum ursilacus IGB-41, a new chitin-degrading bacterium.</title>
        <authorList>
            <person name="Kirstahler P."/>
            <person name="Guenther M."/>
            <person name="Grumaz C."/>
            <person name="Rupp S."/>
            <person name="Zibek S."/>
            <person name="Sohn K."/>
        </authorList>
    </citation>
    <scope>NUCLEOTIDE SEQUENCE [LARGE SCALE GENOMIC DNA]</scope>
    <source>
        <strain evidence="5 6">IGB-41</strain>
    </source>
</reference>
<dbReference type="PROSITE" id="PS51257">
    <property type="entry name" value="PROKAR_LIPOPROTEIN"/>
    <property type="match status" value="1"/>
</dbReference>
<dbReference type="STRING" id="857265.WG78_05100"/>
<feature type="chain" id="PRO_5005863097" evidence="4">
    <location>
        <begin position="22"/>
        <end position="313"/>
    </location>
</feature>
<dbReference type="GO" id="GO:0016020">
    <property type="term" value="C:membrane"/>
    <property type="evidence" value="ECO:0007669"/>
    <property type="project" value="InterPro"/>
</dbReference>
<feature type="signal peptide" evidence="4">
    <location>
        <begin position="1"/>
        <end position="21"/>
    </location>
</feature>
<evidence type="ECO:0000256" key="4">
    <source>
        <dbReference type="SAM" id="SignalP"/>
    </source>
</evidence>
<comment type="similarity">
    <text evidence="1">Belongs to the MlaA family.</text>
</comment>
<keyword evidence="5" id="KW-0449">Lipoprotein</keyword>
<dbReference type="AlphaFoldDB" id="A0A0N0XK99"/>
<feature type="region of interest" description="Disordered" evidence="3">
    <location>
        <begin position="225"/>
        <end position="289"/>
    </location>
</feature>
<proteinExistence type="inferred from homology"/>
<evidence type="ECO:0000313" key="6">
    <source>
        <dbReference type="Proteomes" id="UP000037939"/>
    </source>
</evidence>
<organism evidence="5 6">
    <name type="scientific">Amantichitinum ursilacus</name>
    <dbReference type="NCBI Taxonomy" id="857265"/>
    <lineage>
        <taxon>Bacteria</taxon>
        <taxon>Pseudomonadati</taxon>
        <taxon>Pseudomonadota</taxon>
        <taxon>Betaproteobacteria</taxon>
        <taxon>Neisseriales</taxon>
        <taxon>Chitinibacteraceae</taxon>
        <taxon>Amantichitinum</taxon>
    </lineage>
</organism>
<evidence type="ECO:0000313" key="5">
    <source>
        <dbReference type="EMBL" id="KPC53999.1"/>
    </source>
</evidence>
<feature type="compositionally biased region" description="Low complexity" evidence="3">
    <location>
        <begin position="242"/>
        <end position="289"/>
    </location>
</feature>
<name>A0A0N0XK99_9NEIS</name>
<dbReference type="PRINTS" id="PR01805">
    <property type="entry name" value="VACJLIPOPROT"/>
</dbReference>
<comment type="caution">
    <text evidence="5">The sequence shown here is derived from an EMBL/GenBank/DDBJ whole genome shotgun (WGS) entry which is preliminary data.</text>
</comment>